<dbReference type="EMBL" id="LGYO01000013">
    <property type="protein sequence ID" value="KNZ42434.1"/>
    <property type="molecule type" value="Genomic_DNA"/>
</dbReference>
<dbReference type="Pfam" id="PF08401">
    <property type="entry name" value="ArdcN"/>
    <property type="match status" value="1"/>
</dbReference>
<name>A0A0L6U1Q2_9FIRM</name>
<evidence type="ECO:0000259" key="1">
    <source>
        <dbReference type="Pfam" id="PF06114"/>
    </source>
</evidence>
<evidence type="ECO:0000259" key="2">
    <source>
        <dbReference type="Pfam" id="PF08401"/>
    </source>
</evidence>
<dbReference type="STRING" id="52689.AKG39_06640"/>
<feature type="domain" description="N-terminal" evidence="2">
    <location>
        <begin position="40"/>
        <end position="102"/>
    </location>
</feature>
<reference evidence="4" key="1">
    <citation type="submission" date="2015-07" db="EMBL/GenBank/DDBJ databases">
        <title>Draft genome sequence of Acetobacterium bakii DSM 8293, a potential psychrophilic chemical producer through syngas fermentation.</title>
        <authorList>
            <person name="Song Y."/>
            <person name="Hwang S."/>
            <person name="Cho B.-K."/>
        </authorList>
    </citation>
    <scope>NUCLEOTIDE SEQUENCE [LARGE SCALE GENOMIC DNA]</scope>
    <source>
        <strain evidence="4">DSM 8239</strain>
    </source>
</reference>
<keyword evidence="4" id="KW-1185">Reference proteome</keyword>
<gene>
    <name evidence="3" type="ORF">AKG39_06640</name>
</gene>
<dbReference type="OrthoDB" id="9803716at2"/>
<dbReference type="Proteomes" id="UP000036873">
    <property type="component" value="Unassembled WGS sequence"/>
</dbReference>
<protein>
    <submittedName>
        <fullName evidence="3">Uncharacterized protein</fullName>
    </submittedName>
</protein>
<dbReference type="InterPro" id="IPR013610">
    <property type="entry name" value="ArdC_N"/>
</dbReference>
<dbReference type="InterPro" id="IPR010359">
    <property type="entry name" value="IrrE_HExxH"/>
</dbReference>
<dbReference type="GO" id="GO:0003697">
    <property type="term" value="F:single-stranded DNA binding"/>
    <property type="evidence" value="ECO:0007669"/>
    <property type="project" value="InterPro"/>
</dbReference>
<accession>A0A0L6U1Q2</accession>
<sequence>MAKYEKRSPEDIKKEMDGYNQKIMTLGESFKKDPTEMADYFAFAAKFYQYSPKNQQLIYHQNEFASFVGSFMSYKEKGYCVEKGQKGMKIFVPVKCSYFYRDGENTSTRLADATPGEKARISRGDIEVKSGIKFKLGSVFDISQTDCPVEDYPKFIKFGENSRPHAELYEKLKGYCENQGFKVAEASLRSIDLRGQYCPSTKVIELNHKLQDTQKLGTFLHEMAHGFLDHQRQPEDTPIIDLLKEFEADGLAIMFMSHFGFEVTEGTKSHLATQYNGFNQAVNELDESDKEAYSLENAFKNINAIYKEHIEPMEAYLEQFDRINSNENEDEWEQEM</sequence>
<dbReference type="RefSeq" id="WP_050739597.1">
    <property type="nucleotide sequence ID" value="NZ_LGYO01000013.1"/>
</dbReference>
<proteinExistence type="predicted"/>
<evidence type="ECO:0000313" key="4">
    <source>
        <dbReference type="Proteomes" id="UP000036873"/>
    </source>
</evidence>
<evidence type="ECO:0000313" key="3">
    <source>
        <dbReference type="EMBL" id="KNZ42434.1"/>
    </source>
</evidence>
<organism evidence="3 4">
    <name type="scientific">Acetobacterium bakii</name>
    <dbReference type="NCBI Taxonomy" id="52689"/>
    <lineage>
        <taxon>Bacteria</taxon>
        <taxon>Bacillati</taxon>
        <taxon>Bacillota</taxon>
        <taxon>Clostridia</taxon>
        <taxon>Eubacteriales</taxon>
        <taxon>Eubacteriaceae</taxon>
        <taxon>Acetobacterium</taxon>
    </lineage>
</organism>
<feature type="domain" description="IrrE N-terminal-like" evidence="1">
    <location>
        <begin position="176"/>
        <end position="256"/>
    </location>
</feature>
<dbReference type="Pfam" id="PF06114">
    <property type="entry name" value="Peptidase_M78"/>
    <property type="match status" value="1"/>
</dbReference>
<dbReference type="AlphaFoldDB" id="A0A0L6U1Q2"/>
<comment type="caution">
    <text evidence="3">The sequence shown here is derived from an EMBL/GenBank/DDBJ whole genome shotgun (WGS) entry which is preliminary data.</text>
</comment>